<dbReference type="SUPFAM" id="SSF140959">
    <property type="entry name" value="Indolic compounds 2,3-dioxygenase-like"/>
    <property type="match status" value="1"/>
</dbReference>
<organism evidence="4 5">
    <name type="scientific">Lymnaea stagnalis</name>
    <name type="common">Great pond snail</name>
    <name type="synonym">Helix stagnalis</name>
    <dbReference type="NCBI Taxonomy" id="6523"/>
    <lineage>
        <taxon>Eukaryota</taxon>
        <taxon>Metazoa</taxon>
        <taxon>Spiralia</taxon>
        <taxon>Lophotrochozoa</taxon>
        <taxon>Mollusca</taxon>
        <taxon>Gastropoda</taxon>
        <taxon>Heterobranchia</taxon>
        <taxon>Euthyneura</taxon>
        <taxon>Panpulmonata</taxon>
        <taxon>Hygrophila</taxon>
        <taxon>Lymnaeoidea</taxon>
        <taxon>Lymnaeidae</taxon>
        <taxon>Lymnaea</taxon>
    </lineage>
</organism>
<name>A0AAV2I2W3_LYMST</name>
<dbReference type="InterPro" id="IPR000898">
    <property type="entry name" value="Indolamine_dOase"/>
</dbReference>
<dbReference type="EMBL" id="CAXITT010000405">
    <property type="protein sequence ID" value="CAL1540903.1"/>
    <property type="molecule type" value="Genomic_DNA"/>
</dbReference>
<protein>
    <recommendedName>
        <fullName evidence="6">Indoleamine 2,3-dioxygenase</fullName>
    </recommendedName>
</protein>
<dbReference type="GO" id="GO:0033754">
    <property type="term" value="F:indoleamine 2,3-dioxygenase activity"/>
    <property type="evidence" value="ECO:0007669"/>
    <property type="project" value="TreeGrafter"/>
</dbReference>
<evidence type="ECO:0008006" key="6">
    <source>
        <dbReference type="Google" id="ProtNLM"/>
    </source>
</evidence>
<evidence type="ECO:0000256" key="1">
    <source>
        <dbReference type="ARBA" id="ARBA00007119"/>
    </source>
</evidence>
<dbReference type="Pfam" id="PF01231">
    <property type="entry name" value="IDO"/>
    <property type="match status" value="1"/>
</dbReference>
<comment type="similarity">
    <text evidence="1">Belongs to the indoleamine 2,3-dioxygenase family.</text>
</comment>
<keyword evidence="5" id="KW-1185">Reference proteome</keyword>
<dbReference type="GO" id="GO:0019441">
    <property type="term" value="P:L-tryptophan catabolic process to kynurenine"/>
    <property type="evidence" value="ECO:0007669"/>
    <property type="project" value="InterPro"/>
</dbReference>
<dbReference type="PANTHER" id="PTHR28657:SF5">
    <property type="entry name" value="INDOLEAMINE 2,3-DIOXYGENASE"/>
    <property type="match status" value="1"/>
</dbReference>
<accession>A0AAV2I2W3</accession>
<dbReference type="InterPro" id="IPR037217">
    <property type="entry name" value="Trp/Indoleamine_2_3_dOase-like"/>
</dbReference>
<evidence type="ECO:0000313" key="4">
    <source>
        <dbReference type="EMBL" id="CAL1540903.1"/>
    </source>
</evidence>
<sequence length="146" mass="16470">MSPPSVSTADGSGKSFDLQKYHISYNTGFMLEDPLTSLPPYFDQWHVLASSVPKLLIEKKVREAVSKLPVLDHEKLASYRQLRLAHLQLSYITAAYVWQNGDKDPPQVLPKSLAVPLYEISRKLGLQPVLCHTDLALANWKKKDLN</sequence>
<dbReference type="GO" id="GO:0034354">
    <property type="term" value="P:'de novo' NAD+ biosynthetic process from L-tryptophan"/>
    <property type="evidence" value="ECO:0007669"/>
    <property type="project" value="TreeGrafter"/>
</dbReference>
<keyword evidence="2" id="KW-0479">Metal-binding</keyword>
<evidence type="ECO:0000313" key="5">
    <source>
        <dbReference type="Proteomes" id="UP001497497"/>
    </source>
</evidence>
<dbReference type="GO" id="GO:0046872">
    <property type="term" value="F:metal ion binding"/>
    <property type="evidence" value="ECO:0007669"/>
    <property type="project" value="UniProtKB-KW"/>
</dbReference>
<dbReference type="AlphaFoldDB" id="A0AAV2I2W3"/>
<dbReference type="Proteomes" id="UP001497497">
    <property type="component" value="Unassembled WGS sequence"/>
</dbReference>
<keyword evidence="3" id="KW-0408">Iron</keyword>
<gene>
    <name evidence="4" type="ORF">GSLYS_00014552001</name>
</gene>
<dbReference type="GO" id="GO:0004833">
    <property type="term" value="F:L-tryptophan 2,3-dioxygenase activity"/>
    <property type="evidence" value="ECO:0007669"/>
    <property type="project" value="TreeGrafter"/>
</dbReference>
<evidence type="ECO:0000256" key="2">
    <source>
        <dbReference type="ARBA" id="ARBA00022723"/>
    </source>
</evidence>
<dbReference type="GO" id="GO:0005737">
    <property type="term" value="C:cytoplasm"/>
    <property type="evidence" value="ECO:0007669"/>
    <property type="project" value="TreeGrafter"/>
</dbReference>
<feature type="non-terminal residue" evidence="4">
    <location>
        <position position="146"/>
    </location>
</feature>
<proteinExistence type="inferred from homology"/>
<dbReference type="PANTHER" id="PTHR28657">
    <property type="entry name" value="INDOLEAMINE 2,3-DIOXYGENASE"/>
    <property type="match status" value="1"/>
</dbReference>
<reference evidence="4 5" key="1">
    <citation type="submission" date="2024-04" db="EMBL/GenBank/DDBJ databases">
        <authorList>
            <consortium name="Genoscope - CEA"/>
            <person name="William W."/>
        </authorList>
    </citation>
    <scope>NUCLEOTIDE SEQUENCE [LARGE SCALE GENOMIC DNA]</scope>
</reference>
<evidence type="ECO:0000256" key="3">
    <source>
        <dbReference type="ARBA" id="ARBA00023004"/>
    </source>
</evidence>
<dbReference type="GO" id="GO:0020037">
    <property type="term" value="F:heme binding"/>
    <property type="evidence" value="ECO:0007669"/>
    <property type="project" value="InterPro"/>
</dbReference>
<comment type="caution">
    <text evidence="4">The sequence shown here is derived from an EMBL/GenBank/DDBJ whole genome shotgun (WGS) entry which is preliminary data.</text>
</comment>